<evidence type="ECO:0000313" key="1">
    <source>
        <dbReference type="EMBL" id="PON89175.1"/>
    </source>
</evidence>
<keyword evidence="2" id="KW-1185">Reference proteome</keyword>
<accession>A0A2P5EUH8</accession>
<dbReference type="InParanoid" id="A0A2P5EUH8"/>
<proteinExistence type="predicted"/>
<gene>
    <name evidence="1" type="ORF">TorRG33x02_150380</name>
</gene>
<dbReference type="Proteomes" id="UP000237000">
    <property type="component" value="Unassembled WGS sequence"/>
</dbReference>
<comment type="caution">
    <text evidence="1">The sequence shown here is derived from an EMBL/GenBank/DDBJ whole genome shotgun (WGS) entry which is preliminary data.</text>
</comment>
<dbReference type="OrthoDB" id="10454628at2759"/>
<protein>
    <submittedName>
        <fullName evidence="1">Uncharacterized protein</fullName>
    </submittedName>
</protein>
<evidence type="ECO:0000313" key="2">
    <source>
        <dbReference type="Proteomes" id="UP000237000"/>
    </source>
</evidence>
<sequence>MSKVALAEWLRRVPAKYMGFPRESSNLLGDEVFCFKWCSSRGLDPWATSNLDWHGNRLRLE</sequence>
<name>A0A2P5EUH8_TREOI</name>
<dbReference type="AlphaFoldDB" id="A0A2P5EUH8"/>
<dbReference type="EMBL" id="JXTC01000097">
    <property type="protein sequence ID" value="PON89175.1"/>
    <property type="molecule type" value="Genomic_DNA"/>
</dbReference>
<organism evidence="1 2">
    <name type="scientific">Trema orientale</name>
    <name type="common">Charcoal tree</name>
    <name type="synonym">Celtis orientalis</name>
    <dbReference type="NCBI Taxonomy" id="63057"/>
    <lineage>
        <taxon>Eukaryota</taxon>
        <taxon>Viridiplantae</taxon>
        <taxon>Streptophyta</taxon>
        <taxon>Embryophyta</taxon>
        <taxon>Tracheophyta</taxon>
        <taxon>Spermatophyta</taxon>
        <taxon>Magnoliopsida</taxon>
        <taxon>eudicotyledons</taxon>
        <taxon>Gunneridae</taxon>
        <taxon>Pentapetalae</taxon>
        <taxon>rosids</taxon>
        <taxon>fabids</taxon>
        <taxon>Rosales</taxon>
        <taxon>Cannabaceae</taxon>
        <taxon>Trema</taxon>
    </lineage>
</organism>
<reference evidence="2" key="1">
    <citation type="submission" date="2016-06" db="EMBL/GenBank/DDBJ databases">
        <title>Parallel loss of symbiosis genes in relatives of nitrogen-fixing non-legume Parasponia.</title>
        <authorList>
            <person name="Van Velzen R."/>
            <person name="Holmer R."/>
            <person name="Bu F."/>
            <person name="Rutten L."/>
            <person name="Van Zeijl A."/>
            <person name="Liu W."/>
            <person name="Santuari L."/>
            <person name="Cao Q."/>
            <person name="Sharma T."/>
            <person name="Shen D."/>
            <person name="Roswanjaya Y."/>
            <person name="Wardhani T."/>
            <person name="Kalhor M.S."/>
            <person name="Jansen J."/>
            <person name="Van den Hoogen J."/>
            <person name="Gungor B."/>
            <person name="Hartog M."/>
            <person name="Hontelez J."/>
            <person name="Verver J."/>
            <person name="Yang W.-C."/>
            <person name="Schijlen E."/>
            <person name="Repin R."/>
            <person name="Schilthuizen M."/>
            <person name="Schranz E."/>
            <person name="Heidstra R."/>
            <person name="Miyata K."/>
            <person name="Fedorova E."/>
            <person name="Kohlen W."/>
            <person name="Bisseling T."/>
            <person name="Smit S."/>
            <person name="Geurts R."/>
        </authorList>
    </citation>
    <scope>NUCLEOTIDE SEQUENCE [LARGE SCALE GENOMIC DNA]</scope>
    <source>
        <strain evidence="2">cv. RG33-2</strain>
    </source>
</reference>